<evidence type="ECO:0000259" key="3">
    <source>
        <dbReference type="PROSITE" id="PS50110"/>
    </source>
</evidence>
<dbReference type="InterPro" id="IPR011006">
    <property type="entry name" value="CheY-like_superfamily"/>
</dbReference>
<keyword evidence="1 2" id="KW-0597">Phosphoprotein</keyword>
<evidence type="ECO:0000256" key="2">
    <source>
        <dbReference type="PROSITE-ProRule" id="PRU00169"/>
    </source>
</evidence>
<comment type="caution">
    <text evidence="4">The sequence shown here is derived from an EMBL/GenBank/DDBJ whole genome shotgun (WGS) entry which is preliminary data.</text>
</comment>
<dbReference type="Gene3D" id="3.40.50.2300">
    <property type="match status" value="2"/>
</dbReference>
<proteinExistence type="predicted"/>
<evidence type="ECO:0000256" key="1">
    <source>
        <dbReference type="ARBA" id="ARBA00022553"/>
    </source>
</evidence>
<gene>
    <name evidence="4" type="ORF">JW984_06150</name>
</gene>
<dbReference type="SMART" id="SM00448">
    <property type="entry name" value="REC"/>
    <property type="match status" value="2"/>
</dbReference>
<dbReference type="GO" id="GO:0000160">
    <property type="term" value="P:phosphorelay signal transduction system"/>
    <property type="evidence" value="ECO:0007669"/>
    <property type="project" value="InterPro"/>
</dbReference>
<dbReference type="AlphaFoldDB" id="A0A9D8KD09"/>
<accession>A0A9D8KD09</accession>
<dbReference type="Pfam" id="PF00072">
    <property type="entry name" value="Response_reg"/>
    <property type="match status" value="2"/>
</dbReference>
<protein>
    <submittedName>
        <fullName evidence="4">Response regulator</fullName>
    </submittedName>
</protein>
<evidence type="ECO:0000313" key="5">
    <source>
        <dbReference type="Proteomes" id="UP000809273"/>
    </source>
</evidence>
<feature type="domain" description="Response regulatory" evidence="3">
    <location>
        <begin position="2"/>
        <end position="116"/>
    </location>
</feature>
<feature type="modified residue" description="4-aspartylphosphate" evidence="2">
    <location>
        <position position="191"/>
    </location>
</feature>
<dbReference type="PANTHER" id="PTHR44591">
    <property type="entry name" value="STRESS RESPONSE REGULATOR PROTEIN 1"/>
    <property type="match status" value="1"/>
</dbReference>
<organism evidence="4 5">
    <name type="scientific">Candidatus Zymogenus saltonus</name>
    <dbReference type="NCBI Taxonomy" id="2844893"/>
    <lineage>
        <taxon>Bacteria</taxon>
        <taxon>Deltaproteobacteria</taxon>
        <taxon>Candidatus Zymogenia</taxon>
        <taxon>Candidatus Zymogeniales</taxon>
        <taxon>Candidatus Zymogenaceae</taxon>
        <taxon>Candidatus Zymogenus</taxon>
    </lineage>
</organism>
<dbReference type="EMBL" id="JAFGIX010000028">
    <property type="protein sequence ID" value="MBN1572766.1"/>
    <property type="molecule type" value="Genomic_DNA"/>
</dbReference>
<dbReference type="PROSITE" id="PS50110">
    <property type="entry name" value="RESPONSE_REGULATORY"/>
    <property type="match status" value="2"/>
</dbReference>
<dbReference type="PANTHER" id="PTHR44591:SF3">
    <property type="entry name" value="RESPONSE REGULATORY DOMAIN-CONTAINING PROTEIN"/>
    <property type="match status" value="1"/>
</dbReference>
<reference evidence="4" key="1">
    <citation type="journal article" date="2021" name="Environ. Microbiol.">
        <title>Genomic characterization of three novel Desulfobacterota classes expand the metabolic and phylogenetic diversity of the phylum.</title>
        <authorList>
            <person name="Murphy C.L."/>
            <person name="Biggerstaff J."/>
            <person name="Eichhorn A."/>
            <person name="Ewing E."/>
            <person name="Shahan R."/>
            <person name="Soriano D."/>
            <person name="Stewart S."/>
            <person name="VanMol K."/>
            <person name="Walker R."/>
            <person name="Walters P."/>
            <person name="Elshahed M.S."/>
            <person name="Youssef N.H."/>
        </authorList>
    </citation>
    <scope>NUCLEOTIDE SEQUENCE</scope>
    <source>
        <strain evidence="4">Zod_Metabat.24</strain>
    </source>
</reference>
<reference evidence="4" key="2">
    <citation type="submission" date="2021-01" db="EMBL/GenBank/DDBJ databases">
        <authorList>
            <person name="Hahn C.R."/>
            <person name="Youssef N.H."/>
            <person name="Elshahed M."/>
        </authorList>
    </citation>
    <scope>NUCLEOTIDE SEQUENCE</scope>
    <source>
        <strain evidence="4">Zod_Metabat.24</strain>
    </source>
</reference>
<dbReference type="InterPro" id="IPR050595">
    <property type="entry name" value="Bact_response_regulator"/>
</dbReference>
<dbReference type="Proteomes" id="UP000809273">
    <property type="component" value="Unassembled WGS sequence"/>
</dbReference>
<evidence type="ECO:0000313" key="4">
    <source>
        <dbReference type="EMBL" id="MBN1572766.1"/>
    </source>
</evidence>
<feature type="domain" description="Response regulatory" evidence="3">
    <location>
        <begin position="141"/>
        <end position="256"/>
    </location>
</feature>
<name>A0A9D8KD09_9DELT</name>
<feature type="modified residue" description="4-aspartylphosphate" evidence="2">
    <location>
        <position position="51"/>
    </location>
</feature>
<dbReference type="InterPro" id="IPR001789">
    <property type="entry name" value="Sig_transdc_resp-reg_receiver"/>
</dbReference>
<sequence>MKILIIDDDPGVRKYLEEVMELMGHSVVSFKNGYDAIDYLREHEASLAYIDVKLPGIDGFQTLKKLREIDPKLSGVIISGDKVEDLLESPAKEGVYISLTKPFDVEQIEEINKAYENIRGPLEFIYENPYGLDTDKLAQAKILIADDEKEIINVIFTVLEDEKFCCLDTALDGDEAILEFDKKRHDLIITDIMMPKKNGIDLLRHVKAVSPNTQVIIITANADKDSAITAVKLGAYDYIEKPLDLYVLSRIVKRAIEKKLFLDRD</sequence>
<dbReference type="SUPFAM" id="SSF52172">
    <property type="entry name" value="CheY-like"/>
    <property type="match status" value="2"/>
</dbReference>